<keyword evidence="3" id="KW-1185">Reference proteome</keyword>
<dbReference type="Proteomes" id="UP000004679">
    <property type="component" value="Unassembled WGS sequence"/>
</dbReference>
<feature type="compositionally biased region" description="Basic residues" evidence="1">
    <location>
        <begin position="199"/>
        <end position="210"/>
    </location>
</feature>
<dbReference type="EMBL" id="GG657899">
    <property type="protein sequence ID" value="EEF79421.1"/>
    <property type="molecule type" value="Genomic_DNA"/>
</dbReference>
<evidence type="ECO:0000313" key="2">
    <source>
        <dbReference type="EMBL" id="EEF79421.1"/>
    </source>
</evidence>
<dbReference type="OrthoDB" id="7061306at2"/>
<sequence>MQTKIEKIDMLLQFALLAAGEEDDRFDRQLGPIHLIKYVYLADLHYSQSHQGKTFTGVDWRFYHFGAWSETVHSRIEPALKAIKASQYKFESDFGKDDWVRWEAQDGKRLQDLSEKLPLAITGKLKRQVHQYTKNTTELLHLTYGTPPLLNAAPNEYLDFSVEDVDAQAGESDLRISSLSNKKTKTFKKNMQELRSLYQKKHSQRKRKKLVNPAPNSRQDDVLEKGIRWLESLSGEEFSEEKIVAEFDEDVWKSLTRKGHDVSG</sequence>
<evidence type="ECO:0000256" key="1">
    <source>
        <dbReference type="SAM" id="MobiDB-lite"/>
    </source>
</evidence>
<dbReference type="AlphaFoldDB" id="C0N6G6"/>
<evidence type="ECO:0000313" key="3">
    <source>
        <dbReference type="Proteomes" id="UP000004679"/>
    </source>
</evidence>
<protein>
    <recommendedName>
        <fullName evidence="4">Antitoxin SocA-like Panacea domain-containing protein</fullName>
    </recommendedName>
</protein>
<proteinExistence type="predicted"/>
<gene>
    <name evidence="2" type="ORF">MDMS009_2008</name>
</gene>
<dbReference type="RefSeq" id="WP_008291509.1">
    <property type="nucleotide sequence ID" value="NZ_GG657899.1"/>
</dbReference>
<feature type="region of interest" description="Disordered" evidence="1">
    <location>
        <begin position="199"/>
        <end position="221"/>
    </location>
</feature>
<name>C0N6G6_9GAMM</name>
<accession>C0N6G6</accession>
<evidence type="ECO:0008006" key="4">
    <source>
        <dbReference type="Google" id="ProtNLM"/>
    </source>
</evidence>
<reference evidence="2 3" key="1">
    <citation type="journal article" date="2011" name="J. Bacteriol.">
        <title>Draft genome sequence of the chemolithoheterotrophic, halophilic methylotroph Methylophaga thiooxydans DMS010.</title>
        <authorList>
            <person name="Boden R."/>
            <person name="Ferriera S."/>
            <person name="Johnson J."/>
            <person name="Kelly D.P."/>
            <person name="Murrell J.C."/>
            <person name="Schafer H."/>
        </authorList>
    </citation>
    <scope>NUCLEOTIDE SEQUENCE [LARGE SCALE GENOMIC DNA]</scope>
    <source>
        <strain evidence="2 3">DMS010</strain>
    </source>
</reference>
<dbReference type="HOGENOM" id="CLU_1060613_0_0_6"/>
<organism evidence="2 3">
    <name type="scientific">Methylophaga thiooxydans DMS010</name>
    <dbReference type="NCBI Taxonomy" id="637616"/>
    <lineage>
        <taxon>Bacteria</taxon>
        <taxon>Pseudomonadati</taxon>
        <taxon>Pseudomonadota</taxon>
        <taxon>Gammaproteobacteria</taxon>
        <taxon>Thiotrichales</taxon>
        <taxon>Piscirickettsiaceae</taxon>
        <taxon>Methylophaga</taxon>
    </lineage>
</organism>